<evidence type="ECO:0000313" key="4">
    <source>
        <dbReference type="Proteomes" id="UP000528286"/>
    </source>
</evidence>
<feature type="domain" description="FAD dependent oxidoreductase" evidence="2">
    <location>
        <begin position="5"/>
        <end position="348"/>
    </location>
</feature>
<keyword evidence="1 3" id="KW-0560">Oxidoreductase</keyword>
<dbReference type="Proteomes" id="UP000528286">
    <property type="component" value="Unassembled WGS sequence"/>
</dbReference>
<dbReference type="RefSeq" id="WP_183366971.1">
    <property type="nucleotide sequence ID" value="NZ_JACIEZ010000005.1"/>
</dbReference>
<dbReference type="Gene3D" id="3.30.9.10">
    <property type="entry name" value="D-Amino Acid Oxidase, subunit A, domain 2"/>
    <property type="match status" value="1"/>
</dbReference>
<evidence type="ECO:0000313" key="3">
    <source>
        <dbReference type="EMBL" id="MBB4065681.1"/>
    </source>
</evidence>
<protein>
    <submittedName>
        <fullName evidence="3">D-arginine dehydrogenase</fullName>
        <ecNumber evidence="3">1.4.99.6</ecNumber>
    </submittedName>
</protein>
<evidence type="ECO:0000259" key="2">
    <source>
        <dbReference type="Pfam" id="PF01266"/>
    </source>
</evidence>
<proteinExistence type="predicted"/>
<dbReference type="SUPFAM" id="SSF51905">
    <property type="entry name" value="FAD/NAD(P)-binding domain"/>
    <property type="match status" value="1"/>
</dbReference>
<comment type="caution">
    <text evidence="3">The sequence shown here is derived from an EMBL/GenBank/DDBJ whole genome shotgun (WGS) entry which is preliminary data.</text>
</comment>
<sequence>MDRVDVAIIGGGIAGASLAWFLGGQQSVAILEAEDQPGYHATARSAAEFVLNYNPPAVSALARAARPFFDNPPEGFAAVPLLVPRGGLVIAHEEDAALFERQVAELAPRVPGLAVLTRAEAVARMPILDPDSFAHAYFDPEYWDIEADALLQGYLRGARHRGVALRLKSGVLDLDRQGGLWRIETASGPLLAETVVNAAGGWADRVAMLGGVAPLGITPLRRTAILVDLPDGIDASRLPELNDIADAFYFKPDGGRLLVSPADETPCEPGDVQPEEIDIAWAVHHLESHSSLGVKRVAKAWAGMRTFSPDRLPVVGYDPQAPGFFWLAGQGGFGILTSPALGALAAALIRHHPVPAHLAAEGITEQTFSPARFGTARGA</sequence>
<dbReference type="Gene3D" id="3.50.50.60">
    <property type="entry name" value="FAD/NAD(P)-binding domain"/>
    <property type="match status" value="1"/>
</dbReference>
<evidence type="ECO:0000256" key="1">
    <source>
        <dbReference type="ARBA" id="ARBA00023002"/>
    </source>
</evidence>
<organism evidence="3 4">
    <name type="scientific">Gellertiella hungarica</name>
    <dbReference type="NCBI Taxonomy" id="1572859"/>
    <lineage>
        <taxon>Bacteria</taxon>
        <taxon>Pseudomonadati</taxon>
        <taxon>Pseudomonadota</taxon>
        <taxon>Alphaproteobacteria</taxon>
        <taxon>Hyphomicrobiales</taxon>
        <taxon>Rhizobiaceae</taxon>
        <taxon>Gellertiella</taxon>
    </lineage>
</organism>
<dbReference type="AlphaFoldDB" id="A0A7W6J6H2"/>
<accession>A0A7W6J6H2</accession>
<keyword evidence="4" id="KW-1185">Reference proteome</keyword>
<dbReference type="GO" id="GO:0005737">
    <property type="term" value="C:cytoplasm"/>
    <property type="evidence" value="ECO:0007669"/>
    <property type="project" value="TreeGrafter"/>
</dbReference>
<name>A0A7W6J6H2_9HYPH</name>
<dbReference type="PANTHER" id="PTHR13847:SF287">
    <property type="entry name" value="FAD-DEPENDENT OXIDOREDUCTASE DOMAIN-CONTAINING PROTEIN 1"/>
    <property type="match status" value="1"/>
</dbReference>
<dbReference type="PANTHER" id="PTHR13847">
    <property type="entry name" value="SARCOSINE DEHYDROGENASE-RELATED"/>
    <property type="match status" value="1"/>
</dbReference>
<dbReference type="InterPro" id="IPR006076">
    <property type="entry name" value="FAD-dep_OxRdtase"/>
</dbReference>
<reference evidence="3 4" key="1">
    <citation type="submission" date="2020-08" db="EMBL/GenBank/DDBJ databases">
        <title>Genomic Encyclopedia of Type Strains, Phase IV (KMG-IV): sequencing the most valuable type-strain genomes for metagenomic binning, comparative biology and taxonomic classification.</title>
        <authorList>
            <person name="Goeker M."/>
        </authorList>
    </citation>
    <scope>NUCLEOTIDE SEQUENCE [LARGE SCALE GENOMIC DNA]</scope>
    <source>
        <strain evidence="3 4">DSM 29853</strain>
    </source>
</reference>
<dbReference type="Pfam" id="PF01266">
    <property type="entry name" value="DAO"/>
    <property type="match status" value="1"/>
</dbReference>
<dbReference type="InterPro" id="IPR036188">
    <property type="entry name" value="FAD/NAD-bd_sf"/>
</dbReference>
<dbReference type="EMBL" id="JACIEZ010000005">
    <property type="protein sequence ID" value="MBB4065681.1"/>
    <property type="molecule type" value="Genomic_DNA"/>
</dbReference>
<dbReference type="GO" id="GO:0016491">
    <property type="term" value="F:oxidoreductase activity"/>
    <property type="evidence" value="ECO:0007669"/>
    <property type="project" value="UniProtKB-KW"/>
</dbReference>
<gene>
    <name evidence="3" type="ORF">GGR23_002888</name>
</gene>
<dbReference type="EC" id="1.4.99.6" evidence="3"/>